<proteinExistence type="predicted"/>
<dbReference type="GO" id="GO:0005524">
    <property type="term" value="F:ATP binding"/>
    <property type="evidence" value="ECO:0007669"/>
    <property type="project" value="UniProtKB-KW"/>
</dbReference>
<keyword evidence="2" id="KW-0378">Hydrolase</keyword>
<dbReference type="EMBL" id="CP007563">
    <property type="protein sequence ID" value="AJF24150.1"/>
    <property type="molecule type" value="Genomic_DNA"/>
</dbReference>
<dbReference type="InterPro" id="IPR027417">
    <property type="entry name" value="P-loop_NTPase"/>
</dbReference>
<dbReference type="GO" id="GO:0051603">
    <property type="term" value="P:proteolysis involved in protein catabolic process"/>
    <property type="evidence" value="ECO:0007669"/>
    <property type="project" value="TreeGrafter"/>
</dbReference>
<reference evidence="2 3" key="1">
    <citation type="submission" date="2014-04" db="EMBL/GenBank/DDBJ databases">
        <title>Genome reduction and metabolic complementation of the dual endosymbionts in the whitefly Bemisia tabaci.</title>
        <authorList>
            <person name="Rao Q."/>
            <person name="Rollat-Farnier P.-A."/>
            <person name="Zhang Z.-X."/>
            <person name="Santos-Garcia D."/>
            <person name="Silva F.J."/>
            <person name="Moya A."/>
            <person name="Zhu D.-T."/>
            <person name="Klein C.C."/>
            <person name="Vavre F."/>
            <person name="Sagot M.-F."/>
            <person name="Liu S.-S."/>
            <person name="Mouton L."/>
            <person name="Wang X.-W."/>
        </authorList>
    </citation>
    <scope>NUCLEOTIDE SEQUENCE [LARGE SCALE GENOMIC DNA]</scope>
    <source>
        <strain evidence="2 3">BT-Q</strain>
    </source>
</reference>
<keyword evidence="1" id="KW-0732">Signal</keyword>
<dbReference type="InterPro" id="IPR050052">
    <property type="entry name" value="ATP-dep_Clp_protease_ClpX"/>
</dbReference>
<keyword evidence="2" id="KW-0547">Nucleotide-binding</keyword>
<dbReference type="PANTHER" id="PTHR48102">
    <property type="entry name" value="ATP-DEPENDENT CLP PROTEASE ATP-BINDING SUBUNIT CLPX-LIKE, MITOCHONDRIAL-RELATED"/>
    <property type="match status" value="1"/>
</dbReference>
<keyword evidence="2" id="KW-0645">Protease</keyword>
<evidence type="ECO:0000256" key="1">
    <source>
        <dbReference type="SAM" id="SignalP"/>
    </source>
</evidence>
<dbReference type="KEGG" id="paly:O3E_01300"/>
<sequence length="78" mass="8982">MFAETLALLLLVHFTIADATSLTEACYVGDDVEIIIQNLLQKCDYNIDKAQNCIVYIDEKIIKYVYYKRCYTNNCTTS</sequence>
<keyword evidence="2" id="KW-0067">ATP-binding</keyword>
<gene>
    <name evidence="2" type="ORF">O3E_01300</name>
</gene>
<feature type="chain" id="PRO_5043414799" evidence="1">
    <location>
        <begin position="20"/>
        <end position="78"/>
    </location>
</feature>
<dbReference type="PANTHER" id="PTHR48102:SF7">
    <property type="entry name" value="ATP-DEPENDENT CLP PROTEASE ATP-BINDING SUBUNIT CLPX-LIKE, MITOCHONDRIAL"/>
    <property type="match status" value="1"/>
</dbReference>
<dbReference type="GO" id="GO:0009376">
    <property type="term" value="C:HslUV protease complex"/>
    <property type="evidence" value="ECO:0007669"/>
    <property type="project" value="TreeGrafter"/>
</dbReference>
<name>A0AAU8RPK3_9GAMM</name>
<accession>A0AAU8RPK3</accession>
<dbReference type="GO" id="GO:0016887">
    <property type="term" value="F:ATP hydrolysis activity"/>
    <property type="evidence" value="ECO:0007669"/>
    <property type="project" value="TreeGrafter"/>
</dbReference>
<evidence type="ECO:0000313" key="3">
    <source>
        <dbReference type="Proteomes" id="UP000031624"/>
    </source>
</evidence>
<dbReference type="Gene3D" id="3.40.50.300">
    <property type="entry name" value="P-loop containing nucleotide triphosphate hydrolases"/>
    <property type="match status" value="1"/>
</dbReference>
<protein>
    <submittedName>
        <fullName evidence="2">Clp protease ATP-binding protein</fullName>
    </submittedName>
</protein>
<dbReference type="SUPFAM" id="SSF52540">
    <property type="entry name" value="P-loop containing nucleoside triphosphate hydrolases"/>
    <property type="match status" value="1"/>
</dbReference>
<dbReference type="Proteomes" id="UP000031624">
    <property type="component" value="Chromosome"/>
</dbReference>
<dbReference type="AlphaFoldDB" id="A0AAU8RPK3"/>
<organism evidence="2 3">
    <name type="scientific">Candidatus Portiera aleyrodidarum MED</name>
    <name type="common">Bemisia tabaci</name>
    <dbReference type="NCBI Taxonomy" id="1163752"/>
    <lineage>
        <taxon>Bacteria</taxon>
        <taxon>Pseudomonadati</taxon>
        <taxon>Pseudomonadota</taxon>
        <taxon>Gammaproteobacteria</taxon>
        <taxon>Candidatus Johnevansiales</taxon>
        <taxon>Candidatus Johnevansiaceae</taxon>
        <taxon>Candidatus Portiera</taxon>
    </lineage>
</organism>
<feature type="signal peptide" evidence="1">
    <location>
        <begin position="1"/>
        <end position="19"/>
    </location>
</feature>
<dbReference type="GO" id="GO:0008233">
    <property type="term" value="F:peptidase activity"/>
    <property type="evidence" value="ECO:0007669"/>
    <property type="project" value="UniProtKB-KW"/>
</dbReference>
<evidence type="ECO:0000313" key="2">
    <source>
        <dbReference type="EMBL" id="AJF24150.1"/>
    </source>
</evidence>
<dbReference type="GO" id="GO:0051301">
    <property type="term" value="P:cell division"/>
    <property type="evidence" value="ECO:0007669"/>
    <property type="project" value="TreeGrafter"/>
</dbReference>